<organism evidence="4 5">
    <name type="scientific">Corynebacterium oculi</name>
    <dbReference type="NCBI Taxonomy" id="1544416"/>
    <lineage>
        <taxon>Bacteria</taxon>
        <taxon>Bacillati</taxon>
        <taxon>Actinomycetota</taxon>
        <taxon>Actinomycetes</taxon>
        <taxon>Mycobacteriales</taxon>
        <taxon>Corynebacteriaceae</taxon>
        <taxon>Corynebacterium</taxon>
    </lineage>
</organism>
<keyword evidence="2" id="KW-1133">Transmembrane helix</keyword>
<evidence type="ECO:0000313" key="4">
    <source>
        <dbReference type="EMBL" id="KQB83166.1"/>
    </source>
</evidence>
<dbReference type="PATRIC" id="fig|1544416.3.peg.2134"/>
<evidence type="ECO:0000259" key="3">
    <source>
        <dbReference type="Pfam" id="PF25929"/>
    </source>
</evidence>
<dbReference type="STRING" id="1544416.Cocul_02139"/>
<reference evidence="4 5" key="1">
    <citation type="submission" date="2015-10" db="EMBL/GenBank/DDBJ databases">
        <title>Corynebacteirum lowii and Corynebacterium oculi species nova, derived from human clinical disease and and emended description of Corynebacterium mastiditis.</title>
        <authorList>
            <person name="Bernard K."/>
            <person name="Pacheco A.L."/>
            <person name="Mcdougall C."/>
            <person name="Burtx T."/>
            <person name="Weibe D."/>
            <person name="Tyler S."/>
            <person name="Olson A.B."/>
            <person name="Cnockaert M."/>
            <person name="Eguchi H."/>
            <person name="Kuwahara T."/>
            <person name="Nakayama-Imaohji H."/>
            <person name="Boudewijins M."/>
            <person name="Van Hoecke F."/>
            <person name="Bernier A.-M."/>
            <person name="Vandamme P."/>
        </authorList>
    </citation>
    <scope>NUCLEOTIDE SEQUENCE [LARGE SCALE GENOMIC DNA]</scope>
    <source>
        <strain evidence="4 5">NML 130210</strain>
    </source>
</reference>
<keyword evidence="2" id="KW-0812">Transmembrane</keyword>
<proteinExistence type="predicted"/>
<sequence length="236" mass="25379">MSTQQPGRLPQEIYVRRRVAAAVIVLVVAIALIWAAVALGGGGEEEQQPAPTSAAPAAASSEKPSDAAETSGQEESSAEKTGETTEQERESEEPSAAPSTVAAAEKRTCELNDLQITAATSQSTYRQGEKPTFYMTVKNPTGADCEVDLDRETLRFEVYSMADNSRVWADVDCNPSEGSGQRSFPKGEERHFESVWSRTTSAPKQCEARTPVEPGSYYLHAVIGKHASPAQPFNLA</sequence>
<feature type="region of interest" description="Disordered" evidence="1">
    <location>
        <begin position="43"/>
        <end position="103"/>
    </location>
</feature>
<dbReference type="Proteomes" id="UP000050517">
    <property type="component" value="Unassembled WGS sequence"/>
</dbReference>
<feature type="transmembrane region" description="Helical" evidence="2">
    <location>
        <begin position="20"/>
        <end position="41"/>
    </location>
</feature>
<dbReference type="Pfam" id="PF25929">
    <property type="entry name" value="DUF7974"/>
    <property type="match status" value="1"/>
</dbReference>
<evidence type="ECO:0000256" key="1">
    <source>
        <dbReference type="SAM" id="MobiDB-lite"/>
    </source>
</evidence>
<dbReference type="EMBL" id="LKST01000004">
    <property type="protein sequence ID" value="KQB83166.1"/>
    <property type="molecule type" value="Genomic_DNA"/>
</dbReference>
<accession>A0A0Q0TWG1</accession>
<feature type="domain" description="DUF7974" evidence="3">
    <location>
        <begin position="114"/>
        <end position="228"/>
    </location>
</feature>
<comment type="caution">
    <text evidence="4">The sequence shown here is derived from an EMBL/GenBank/DDBJ whole genome shotgun (WGS) entry which is preliminary data.</text>
</comment>
<dbReference type="InterPro" id="IPR058280">
    <property type="entry name" value="DUF7974"/>
</dbReference>
<keyword evidence="5" id="KW-1185">Reference proteome</keyword>
<feature type="compositionally biased region" description="Basic and acidic residues" evidence="1">
    <location>
        <begin position="77"/>
        <end position="88"/>
    </location>
</feature>
<evidence type="ECO:0000313" key="5">
    <source>
        <dbReference type="Proteomes" id="UP000050517"/>
    </source>
</evidence>
<feature type="compositionally biased region" description="Low complexity" evidence="1">
    <location>
        <begin position="94"/>
        <end position="103"/>
    </location>
</feature>
<evidence type="ECO:0000256" key="2">
    <source>
        <dbReference type="SAM" id="Phobius"/>
    </source>
</evidence>
<dbReference type="AlphaFoldDB" id="A0A0Q0TWG1"/>
<dbReference type="OrthoDB" id="4772932at2"/>
<dbReference type="RefSeq" id="WP_069723625.1">
    <property type="nucleotide sequence ID" value="NZ_LKST01000004.1"/>
</dbReference>
<protein>
    <recommendedName>
        <fullName evidence="3">DUF7974 domain-containing protein</fullName>
    </recommendedName>
</protein>
<keyword evidence="2" id="KW-0472">Membrane</keyword>
<feature type="compositionally biased region" description="Low complexity" evidence="1">
    <location>
        <begin position="48"/>
        <end position="62"/>
    </location>
</feature>
<gene>
    <name evidence="4" type="ORF">Cocul_02139</name>
</gene>
<name>A0A0Q0TWG1_9CORY</name>